<protein>
    <submittedName>
        <fullName evidence="1">Uncharacterized protein</fullName>
    </submittedName>
</protein>
<evidence type="ECO:0000313" key="2">
    <source>
        <dbReference type="Proteomes" id="UP000240535"/>
    </source>
</evidence>
<dbReference type="Proteomes" id="UP000240535">
    <property type="component" value="Unassembled WGS sequence"/>
</dbReference>
<dbReference type="RefSeq" id="WP_106870610.1">
    <property type="nucleotide sequence ID" value="NZ_CP053841.1"/>
</dbReference>
<dbReference type="AlphaFoldDB" id="A0A2P8R2Q3"/>
<keyword evidence="2" id="KW-1185">Reference proteome</keyword>
<sequence length="61" mass="6945">MEKENLLILKEIDKKISLLKKRLFSGNVLIDDEALTLLKYLKIQVDEINAVGSLLGKKYGK</sequence>
<dbReference type="EMBL" id="PDHH01000002">
    <property type="protein sequence ID" value="PSM52777.1"/>
    <property type="molecule type" value="Genomic_DNA"/>
</dbReference>
<accession>A0A2P8R2Q3</accession>
<organism evidence="1 2">
    <name type="scientific">Campylobacter blaseri</name>
    <dbReference type="NCBI Taxonomy" id="2042961"/>
    <lineage>
        <taxon>Bacteria</taxon>
        <taxon>Pseudomonadati</taxon>
        <taxon>Campylobacterota</taxon>
        <taxon>Epsilonproteobacteria</taxon>
        <taxon>Campylobacterales</taxon>
        <taxon>Campylobacteraceae</taxon>
        <taxon>Campylobacter</taxon>
    </lineage>
</organism>
<comment type="caution">
    <text evidence="1">The sequence shown here is derived from an EMBL/GenBank/DDBJ whole genome shotgun (WGS) entry which is preliminary data.</text>
</comment>
<reference evidence="2" key="1">
    <citation type="submission" date="2017-10" db="EMBL/GenBank/DDBJ databases">
        <title>Campylobacter species from seals.</title>
        <authorList>
            <person name="Gilbert M.J."/>
            <person name="Zomer A.L."/>
            <person name="Timmerman A.J."/>
            <person name="Duim B."/>
            <person name="Wagenaar J.A."/>
        </authorList>
    </citation>
    <scope>NUCLEOTIDE SEQUENCE [LARGE SCALE GENOMIC DNA]</scope>
    <source>
        <strain evidence="2">17S00004-5</strain>
    </source>
</reference>
<evidence type="ECO:0000313" key="1">
    <source>
        <dbReference type="EMBL" id="PSM52777.1"/>
    </source>
</evidence>
<name>A0A2P8R2Q3_9BACT</name>
<gene>
    <name evidence="1" type="ORF">CQ405_03370</name>
</gene>
<proteinExistence type="predicted"/>